<feature type="repeat" description="TPR" evidence="1">
    <location>
        <begin position="64"/>
        <end position="97"/>
    </location>
</feature>
<dbReference type="PROSITE" id="PS50293">
    <property type="entry name" value="TPR_REGION"/>
    <property type="match status" value="1"/>
</dbReference>
<dbReference type="PANTHER" id="PTHR44395:SF1">
    <property type="entry name" value="PROTEIN O-MANNOSYL-TRANSFERASE TMTC3"/>
    <property type="match status" value="1"/>
</dbReference>
<protein>
    <submittedName>
        <fullName evidence="2">Tetratricopeptide repeat-containing protein</fullName>
    </submittedName>
</protein>
<proteinExistence type="predicted"/>
<accession>A0A1I2JG98</accession>
<dbReference type="SUPFAM" id="SSF48452">
    <property type="entry name" value="TPR-like"/>
    <property type="match status" value="1"/>
</dbReference>
<dbReference type="Proteomes" id="UP000198897">
    <property type="component" value="Unassembled WGS sequence"/>
</dbReference>
<dbReference type="GO" id="GO:0000030">
    <property type="term" value="F:mannosyltransferase activity"/>
    <property type="evidence" value="ECO:0007669"/>
    <property type="project" value="TreeGrafter"/>
</dbReference>
<dbReference type="Pfam" id="PF00515">
    <property type="entry name" value="TPR_1"/>
    <property type="match status" value="1"/>
</dbReference>
<dbReference type="InterPro" id="IPR011990">
    <property type="entry name" value="TPR-like_helical_dom_sf"/>
</dbReference>
<name>A0A1I2JG98_9BACI</name>
<evidence type="ECO:0000313" key="2">
    <source>
        <dbReference type="EMBL" id="SFF52883.1"/>
    </source>
</evidence>
<keyword evidence="3" id="KW-1185">Reference proteome</keyword>
<dbReference type="PANTHER" id="PTHR44395">
    <property type="match status" value="1"/>
</dbReference>
<reference evidence="3" key="1">
    <citation type="submission" date="2016-10" db="EMBL/GenBank/DDBJ databases">
        <authorList>
            <person name="Varghese N."/>
            <person name="Submissions S."/>
        </authorList>
    </citation>
    <scope>NUCLEOTIDE SEQUENCE [LARGE SCALE GENOMIC DNA]</scope>
    <source>
        <strain evidence="3">FP5</strain>
    </source>
</reference>
<dbReference type="EMBL" id="FOOG01000001">
    <property type="protein sequence ID" value="SFF52883.1"/>
    <property type="molecule type" value="Genomic_DNA"/>
</dbReference>
<evidence type="ECO:0000256" key="1">
    <source>
        <dbReference type="PROSITE-ProRule" id="PRU00339"/>
    </source>
</evidence>
<dbReference type="PROSITE" id="PS50005">
    <property type="entry name" value="TPR"/>
    <property type="match status" value="1"/>
</dbReference>
<sequence length="113" mass="12782">MLGMTFVHQEYTKLALPYLLRAAELAPEDVDIQFQYGLCLAQNGQIEGAEQAMKRVLQLEEEHSDAYYNLGVVALHKEDAKSALFHFNRALEIQPEHMLASHAKAQVEQALNE</sequence>
<gene>
    <name evidence="2" type="ORF">SAMN05216353_10157</name>
</gene>
<dbReference type="AlphaFoldDB" id="A0A1I2JG98"/>
<dbReference type="Gene3D" id="1.25.40.10">
    <property type="entry name" value="Tetratricopeptide repeat domain"/>
    <property type="match status" value="1"/>
</dbReference>
<evidence type="ECO:0000313" key="3">
    <source>
        <dbReference type="Proteomes" id="UP000198897"/>
    </source>
</evidence>
<dbReference type="SMART" id="SM00028">
    <property type="entry name" value="TPR"/>
    <property type="match status" value="2"/>
</dbReference>
<dbReference type="GO" id="GO:0035269">
    <property type="term" value="P:protein O-linked glycosylation via mannose"/>
    <property type="evidence" value="ECO:0007669"/>
    <property type="project" value="TreeGrafter"/>
</dbReference>
<organism evidence="2 3">
    <name type="scientific">Halobacillus alkaliphilus</name>
    <dbReference type="NCBI Taxonomy" id="396056"/>
    <lineage>
        <taxon>Bacteria</taxon>
        <taxon>Bacillati</taxon>
        <taxon>Bacillota</taxon>
        <taxon>Bacilli</taxon>
        <taxon>Bacillales</taxon>
        <taxon>Bacillaceae</taxon>
        <taxon>Halobacillus</taxon>
    </lineage>
</organism>
<dbReference type="InterPro" id="IPR019734">
    <property type="entry name" value="TPR_rpt"/>
</dbReference>
<keyword evidence="1" id="KW-0802">TPR repeat</keyword>
<dbReference type="Pfam" id="PF13432">
    <property type="entry name" value="TPR_16"/>
    <property type="match status" value="1"/>
</dbReference>